<dbReference type="EMBL" id="DRZC01000011">
    <property type="protein sequence ID" value="HHQ79961.1"/>
    <property type="molecule type" value="Genomic_DNA"/>
</dbReference>
<evidence type="ECO:0008006" key="2">
    <source>
        <dbReference type="Google" id="ProtNLM"/>
    </source>
</evidence>
<sequence>MASTLLSLARKRMICFPPHIESNRCARIVESLTGIGFSLEDLQVYSKGTDSIILLNRPTGTVLKVVRLDSNANMCREGNMMLYTGYASRKKVAPRVLAFTREFVHMEFVRGASLKSLLKLNQKIETRQLCLILEKVLELDRIGVDHGELCRPYRHIIFKEPEREPIIVDFGRASLSRRPKNFTAIMSFLLNNEKALSASARRSLLEALNSACKDERDVPYCALREYKKSMAIGALIVERVCRSA</sequence>
<evidence type="ECO:0000313" key="1">
    <source>
        <dbReference type="EMBL" id="HHQ79961.1"/>
    </source>
</evidence>
<gene>
    <name evidence="1" type="ORF">ENM78_00630</name>
</gene>
<dbReference type="AlphaFoldDB" id="A0A7J3ZII4"/>
<organism evidence="1">
    <name type="scientific">Fervidicoccus fontis</name>
    <dbReference type="NCBI Taxonomy" id="683846"/>
    <lineage>
        <taxon>Archaea</taxon>
        <taxon>Thermoproteota</taxon>
        <taxon>Thermoprotei</taxon>
        <taxon>Fervidicoccales</taxon>
        <taxon>Fervidicoccaceae</taxon>
        <taxon>Fervidicoccus</taxon>
    </lineage>
</organism>
<comment type="caution">
    <text evidence="1">The sequence shown here is derived from an EMBL/GenBank/DDBJ whole genome shotgun (WGS) entry which is preliminary data.</text>
</comment>
<proteinExistence type="predicted"/>
<protein>
    <recommendedName>
        <fullName evidence="2">Serine/threonine protein kinase</fullName>
    </recommendedName>
</protein>
<accession>A0A7J3ZII4</accession>
<name>A0A7J3ZII4_9CREN</name>
<reference evidence="1" key="1">
    <citation type="journal article" date="2020" name="mSystems">
        <title>Genome- and Community-Level Interaction Insights into Carbon Utilization and Element Cycling Functions of Hydrothermarchaeota in Hydrothermal Sediment.</title>
        <authorList>
            <person name="Zhou Z."/>
            <person name="Liu Y."/>
            <person name="Xu W."/>
            <person name="Pan J."/>
            <person name="Luo Z.H."/>
            <person name="Li M."/>
        </authorList>
    </citation>
    <scope>NUCLEOTIDE SEQUENCE [LARGE SCALE GENOMIC DNA]</scope>
    <source>
        <strain evidence="1">SpSt-1116</strain>
    </source>
</reference>